<dbReference type="SMART" id="SM00227">
    <property type="entry name" value="NEBU"/>
    <property type="match status" value="3"/>
</dbReference>
<organism evidence="3 4">
    <name type="scientific">Chelydra serpentina</name>
    <name type="common">Snapping turtle</name>
    <name type="synonym">Testudo serpentina</name>
    <dbReference type="NCBI Taxonomy" id="8475"/>
    <lineage>
        <taxon>Eukaryota</taxon>
        <taxon>Metazoa</taxon>
        <taxon>Chordata</taxon>
        <taxon>Craniata</taxon>
        <taxon>Vertebrata</taxon>
        <taxon>Euteleostomi</taxon>
        <taxon>Archelosauria</taxon>
        <taxon>Testudinata</taxon>
        <taxon>Testudines</taxon>
        <taxon>Cryptodira</taxon>
        <taxon>Durocryptodira</taxon>
        <taxon>Americhelydia</taxon>
        <taxon>Chelydroidea</taxon>
        <taxon>Chelydridae</taxon>
        <taxon>Chelydra</taxon>
    </lineage>
</organism>
<accession>A0A8T1SWF0</accession>
<dbReference type="OrthoDB" id="9295290at2759"/>
<protein>
    <submittedName>
        <fullName evidence="3">Nebulin</fullName>
    </submittedName>
</protein>
<keyword evidence="1" id="KW-0677">Repeat</keyword>
<dbReference type="Proteomes" id="UP000765507">
    <property type="component" value="Unassembled WGS sequence"/>
</dbReference>
<feature type="non-terminal residue" evidence="3">
    <location>
        <position position="1"/>
    </location>
</feature>
<name>A0A8T1SWF0_CHESE</name>
<keyword evidence="4" id="KW-1185">Reference proteome</keyword>
<dbReference type="GO" id="GO:0051015">
    <property type="term" value="F:actin filament binding"/>
    <property type="evidence" value="ECO:0007669"/>
    <property type="project" value="InterPro"/>
</dbReference>
<sequence>YKSDLQWLRGIGWVPIGSLDVEKAKKAGEILSDKIYRQPPDTFKFTSVTDSLEMVLAKNNAETMNKRLYTEAWDKDKTTIHVMPDTPEIMLAKLNQINCSEKLYKLALEELKKRGCDLRVDAIPIQAAKASRNIASEVSNLFVISTGTCFIWKQVQNLCSIIFLCKCF</sequence>
<proteinExistence type="predicted"/>
<dbReference type="EMBL" id="JAHGAV010000077">
    <property type="protein sequence ID" value="KAG6933321.1"/>
    <property type="molecule type" value="Genomic_DNA"/>
</dbReference>
<dbReference type="PANTHER" id="PTHR11039:SF65">
    <property type="entry name" value="NEBULIN"/>
    <property type="match status" value="1"/>
</dbReference>
<dbReference type="InterPro" id="IPR000900">
    <property type="entry name" value="Nebulin_repeat"/>
</dbReference>
<evidence type="ECO:0000256" key="2">
    <source>
        <dbReference type="ARBA" id="ARBA00023203"/>
    </source>
</evidence>
<dbReference type="PROSITE" id="PS51216">
    <property type="entry name" value="NEBULIN"/>
    <property type="match status" value="2"/>
</dbReference>
<evidence type="ECO:0000313" key="4">
    <source>
        <dbReference type="Proteomes" id="UP000765507"/>
    </source>
</evidence>
<comment type="caution">
    <text evidence="3">The sequence shown here is derived from an EMBL/GenBank/DDBJ whole genome shotgun (WGS) entry which is preliminary data.</text>
</comment>
<dbReference type="GO" id="GO:0071691">
    <property type="term" value="P:cardiac muscle thin filament assembly"/>
    <property type="evidence" value="ECO:0007669"/>
    <property type="project" value="TreeGrafter"/>
</dbReference>
<dbReference type="PANTHER" id="PTHR11039">
    <property type="entry name" value="NEBULIN"/>
    <property type="match status" value="1"/>
</dbReference>
<keyword evidence="2" id="KW-0009">Actin-binding</keyword>
<dbReference type="GO" id="GO:0030018">
    <property type="term" value="C:Z disc"/>
    <property type="evidence" value="ECO:0007669"/>
    <property type="project" value="InterPro"/>
</dbReference>
<evidence type="ECO:0000256" key="1">
    <source>
        <dbReference type="ARBA" id="ARBA00022737"/>
    </source>
</evidence>
<reference evidence="3 4" key="1">
    <citation type="journal article" date="2020" name="G3 (Bethesda)">
        <title>Draft Genome of the Common Snapping Turtle, Chelydra serpentina, a Model for Phenotypic Plasticity in Reptiles.</title>
        <authorList>
            <person name="Das D."/>
            <person name="Singh S.K."/>
            <person name="Bierstedt J."/>
            <person name="Erickson A."/>
            <person name="Galli G.L.J."/>
            <person name="Crossley D.A. 2nd"/>
            <person name="Rhen T."/>
        </authorList>
    </citation>
    <scope>NUCLEOTIDE SEQUENCE [LARGE SCALE GENOMIC DNA]</scope>
    <source>
        <strain evidence="3">KW</strain>
    </source>
</reference>
<dbReference type="AlphaFoldDB" id="A0A8T1SWF0"/>
<dbReference type="Pfam" id="PF00880">
    <property type="entry name" value="Nebulin"/>
    <property type="match status" value="2"/>
</dbReference>
<dbReference type="InterPro" id="IPR055297">
    <property type="entry name" value="NEBU/NEBL"/>
</dbReference>
<evidence type="ECO:0000313" key="3">
    <source>
        <dbReference type="EMBL" id="KAG6933321.1"/>
    </source>
</evidence>
<gene>
    <name evidence="3" type="ORF">G0U57_019414</name>
</gene>